<sequence>MPDRFTVQHREIGMLRIFMKPSDRIGKRGLRTLWGAKPLYRELIQTAKADGIINAVAQHTHYGFSNHGPIREHGSEIADPHLTICVELVGERDQLDLFCRRHGDLLADKVIVYKQLEHWTIVPRHKQ</sequence>
<accession>A0A6P1GQF0</accession>
<protein>
    <submittedName>
        <fullName evidence="2">Uncharacterized protein</fullName>
    </submittedName>
</protein>
<dbReference type="AlphaFoldDB" id="A0A6P1GQF0"/>
<dbReference type="SUPFAM" id="SSF54913">
    <property type="entry name" value="GlnB-like"/>
    <property type="match status" value="1"/>
</dbReference>
<dbReference type="InterPro" id="IPR015867">
    <property type="entry name" value="N-reg_PII/ATP_PRibTrfase_C"/>
</dbReference>
<name>A0A6P1GQF0_SPHYA</name>
<dbReference type="RefSeq" id="WP_159367760.1">
    <property type="nucleotide sequence ID" value="NZ_CP047218.1"/>
</dbReference>
<dbReference type="Gene3D" id="3.30.70.120">
    <property type="match status" value="1"/>
</dbReference>
<dbReference type="InterPro" id="IPR011322">
    <property type="entry name" value="N-reg_PII-like_a/b"/>
</dbReference>
<evidence type="ECO:0000313" key="3">
    <source>
        <dbReference type="Proteomes" id="UP000464086"/>
    </source>
</evidence>
<dbReference type="EMBL" id="CP047218">
    <property type="protein sequence ID" value="QHD69661.1"/>
    <property type="molecule type" value="Genomic_DNA"/>
</dbReference>
<dbReference type="Pfam" id="PF02641">
    <property type="entry name" value="DUF190"/>
    <property type="match status" value="1"/>
</dbReference>
<proteinExistence type="inferred from homology"/>
<dbReference type="Proteomes" id="UP000464086">
    <property type="component" value="Chromosome"/>
</dbReference>
<dbReference type="InterPro" id="IPR003793">
    <property type="entry name" value="UPF0166"/>
</dbReference>
<reference evidence="2 3" key="1">
    <citation type="submission" date="2019-12" db="EMBL/GenBank/DDBJ databases">
        <title>Functional and genomic insights into the Sphingobium yanoikuyae YC-JY1, a bacterium efficiently degrading bisphenol A.</title>
        <authorList>
            <person name="Jia Y."/>
            <person name="Li X."/>
            <person name="Wang J."/>
            <person name="Eltoukhy A."/>
            <person name="Lamraoui I."/>
            <person name="Yan Y."/>
        </authorList>
    </citation>
    <scope>NUCLEOTIDE SEQUENCE [LARGE SCALE GENOMIC DNA]</scope>
    <source>
        <strain evidence="2 3">YC-JY1</strain>
    </source>
</reference>
<organism evidence="2 3">
    <name type="scientific">Sphingobium yanoikuyae</name>
    <name type="common">Sphingomonas yanoikuyae</name>
    <dbReference type="NCBI Taxonomy" id="13690"/>
    <lineage>
        <taxon>Bacteria</taxon>
        <taxon>Pseudomonadati</taxon>
        <taxon>Pseudomonadota</taxon>
        <taxon>Alphaproteobacteria</taxon>
        <taxon>Sphingomonadales</taxon>
        <taxon>Sphingomonadaceae</taxon>
        <taxon>Sphingobium</taxon>
    </lineage>
</organism>
<evidence type="ECO:0000256" key="1">
    <source>
        <dbReference type="ARBA" id="ARBA00010554"/>
    </source>
</evidence>
<evidence type="ECO:0000313" key="2">
    <source>
        <dbReference type="EMBL" id="QHD69661.1"/>
    </source>
</evidence>
<gene>
    <name evidence="2" type="ORF">GS397_23240</name>
</gene>
<comment type="similarity">
    <text evidence="1">Belongs to the UPF0166 family.</text>
</comment>